<protein>
    <submittedName>
        <fullName evidence="1">Uncharacterized protein</fullName>
    </submittedName>
</protein>
<gene>
    <name evidence="1" type="ORF">XELAEV_18004263mg</name>
</gene>
<accession>A0A974H014</accession>
<name>A0A974H014_XENLA</name>
<proteinExistence type="predicted"/>
<reference evidence="1" key="1">
    <citation type="submission" date="2016-05" db="EMBL/GenBank/DDBJ databases">
        <title>WGS assembly of Xenopus laevis.</title>
        <authorList>
            <person name="Session A."/>
            <person name="Uno Y."/>
            <person name="Kwon T."/>
            <person name="Chapman J."/>
            <person name="Toyoda A."/>
            <person name="Takahashi S."/>
            <person name="Fukui A."/>
            <person name="Hikosaka A."/>
            <person name="Putnam N."/>
            <person name="Stites J."/>
            <person name="Van Heeringen S."/>
            <person name="Quigley I."/>
            <person name="Heinz S."/>
            <person name="Hellsten U."/>
            <person name="Lyons J."/>
            <person name="Suzuki A."/>
            <person name="Kondo M."/>
            <person name="Ogino H."/>
            <person name="Ochi H."/>
            <person name="Bogdanovic O."/>
            <person name="Lister R."/>
            <person name="Georgiou G."/>
            <person name="Paranjpe S."/>
            <person name="Van Kruijsbergen I."/>
            <person name="Mozaffari S."/>
            <person name="Shu S."/>
            <person name="Schmutz J."/>
            <person name="Jenkins J."/>
            <person name="Grimwood J."/>
            <person name="Carlson J."/>
            <person name="Mitros T."/>
            <person name="Simakov O."/>
            <person name="Heald R."/>
            <person name="Miller K."/>
            <person name="Haudenschild C."/>
            <person name="Kuroki Y."/>
            <person name="Tanaka T."/>
            <person name="Michiue T."/>
            <person name="Watanabe M."/>
            <person name="Kinoshita T."/>
            <person name="Ohta Y."/>
            <person name="Mawaribuchi S."/>
            <person name="Suzuki Y."/>
            <person name="Haramoto Y."/>
            <person name="Yamamoto T."/>
            <person name="Takagi C."/>
            <person name="Kitzman J."/>
            <person name="Shendure J."/>
            <person name="Nakayama T."/>
            <person name="Izutsu Y."/>
            <person name="Robert J."/>
            <person name="Dichmann D."/>
            <person name="Flajnik M."/>
            <person name="Houston D."/>
            <person name="Marcotte E."/>
            <person name="Wallingford J."/>
            <person name="Ito Y."/>
            <person name="Asashima M."/>
            <person name="Ueno N."/>
            <person name="Matsuda Y."/>
            <person name="Jan Veenstra G."/>
            <person name="Fujiyama A."/>
            <person name="Harland R."/>
            <person name="Taira M."/>
            <person name="Rokhsar D.S."/>
        </authorList>
    </citation>
    <scope>NUCLEOTIDE SEQUENCE</scope>
    <source>
        <strain evidence="1">J</strain>
        <tissue evidence="1">Blood</tissue>
    </source>
</reference>
<sequence>MGGGGAVELVGHSEYKKSEAVESFLVSGTSGAVSDISVIFSQDNDIWGFLAQTMLQRQKSHIWGGWGVVIGQARISGNTTNATLIIRHLKPAKLLF</sequence>
<organism evidence="1">
    <name type="scientific">Xenopus laevis</name>
    <name type="common">African clawed frog</name>
    <dbReference type="NCBI Taxonomy" id="8355"/>
    <lineage>
        <taxon>Eukaryota</taxon>
        <taxon>Metazoa</taxon>
        <taxon>Chordata</taxon>
        <taxon>Craniata</taxon>
        <taxon>Vertebrata</taxon>
        <taxon>Euteleostomi</taxon>
        <taxon>Amphibia</taxon>
        <taxon>Batrachia</taxon>
        <taxon>Anura</taxon>
        <taxon>Pipoidea</taxon>
        <taxon>Pipidae</taxon>
        <taxon>Xenopodinae</taxon>
        <taxon>Xenopus</taxon>
        <taxon>Xenopus</taxon>
    </lineage>
</organism>
<evidence type="ECO:0000313" key="1">
    <source>
        <dbReference type="EMBL" id="OCT56901.1"/>
    </source>
</evidence>
<dbReference type="Proteomes" id="UP000694892">
    <property type="component" value="Unassembled WGS sequence"/>
</dbReference>
<dbReference type="AlphaFoldDB" id="A0A974H014"/>
<dbReference type="EMBL" id="KV467243">
    <property type="protein sequence ID" value="OCT56901.1"/>
    <property type="molecule type" value="Genomic_DNA"/>
</dbReference>